<dbReference type="PANTHER" id="PTHR47359">
    <property type="entry name" value="PEPTIDOGLYCAN DL-ENDOPEPTIDASE CWLO"/>
    <property type="match status" value="1"/>
</dbReference>
<proteinExistence type="inferred from homology"/>
<dbReference type="STRING" id="1943.AQJ64_12535"/>
<accession>A0A101T3G0</accession>
<dbReference type="InterPro" id="IPR051794">
    <property type="entry name" value="PG_Endopeptidase_C40"/>
</dbReference>
<keyword evidence="3" id="KW-0378">Hydrolase</keyword>
<feature type="region of interest" description="Disordered" evidence="6">
    <location>
        <begin position="17"/>
        <end position="37"/>
    </location>
</feature>
<dbReference type="GO" id="GO:0008234">
    <property type="term" value="F:cysteine-type peptidase activity"/>
    <property type="evidence" value="ECO:0007669"/>
    <property type="project" value="UniProtKB-KW"/>
</dbReference>
<evidence type="ECO:0000259" key="8">
    <source>
        <dbReference type="PROSITE" id="PS51935"/>
    </source>
</evidence>
<dbReference type="EMBL" id="LMWW01000015">
    <property type="protein sequence ID" value="KUN85052.1"/>
    <property type="molecule type" value="Genomic_DNA"/>
</dbReference>
<keyword evidence="5" id="KW-0175">Coiled coil</keyword>
<evidence type="ECO:0000256" key="5">
    <source>
        <dbReference type="SAM" id="Coils"/>
    </source>
</evidence>
<evidence type="ECO:0000256" key="3">
    <source>
        <dbReference type="ARBA" id="ARBA00022801"/>
    </source>
</evidence>
<dbReference type="PROSITE" id="PS51935">
    <property type="entry name" value="NLPC_P60"/>
    <property type="match status" value="1"/>
</dbReference>
<evidence type="ECO:0000256" key="6">
    <source>
        <dbReference type="SAM" id="MobiDB-lite"/>
    </source>
</evidence>
<feature type="coiled-coil region" evidence="5">
    <location>
        <begin position="40"/>
        <end position="74"/>
    </location>
</feature>
<organism evidence="9 10">
    <name type="scientific">Streptomyces griseoruber</name>
    <dbReference type="NCBI Taxonomy" id="1943"/>
    <lineage>
        <taxon>Bacteria</taxon>
        <taxon>Bacillati</taxon>
        <taxon>Actinomycetota</taxon>
        <taxon>Actinomycetes</taxon>
        <taxon>Kitasatosporales</taxon>
        <taxon>Streptomycetaceae</taxon>
        <taxon>Streptomyces</taxon>
    </lineage>
</organism>
<evidence type="ECO:0000256" key="2">
    <source>
        <dbReference type="ARBA" id="ARBA00022670"/>
    </source>
</evidence>
<gene>
    <name evidence="9" type="ORF">AQJ64_12535</name>
</gene>
<dbReference type="Gene3D" id="3.90.1720.10">
    <property type="entry name" value="endopeptidase domain like (from Nostoc punctiforme)"/>
    <property type="match status" value="1"/>
</dbReference>
<feature type="chain" id="PRO_5039431401" description="NlpC/P60 domain-containing protein" evidence="7">
    <location>
        <begin position="18"/>
        <end position="357"/>
    </location>
</feature>
<keyword evidence="2" id="KW-0645">Protease</keyword>
<keyword evidence="10" id="KW-1185">Reference proteome</keyword>
<comment type="similarity">
    <text evidence="1">Belongs to the peptidase C40 family.</text>
</comment>
<dbReference type="AlphaFoldDB" id="A0A101T3G0"/>
<evidence type="ECO:0000256" key="1">
    <source>
        <dbReference type="ARBA" id="ARBA00007074"/>
    </source>
</evidence>
<dbReference type="Proteomes" id="UP000052982">
    <property type="component" value="Unassembled WGS sequence"/>
</dbReference>
<name>A0A101T3G0_9ACTN</name>
<sequence>MAALAAQAVLAGGVAVAVPEPPAPAPTPAPTPAPPGGRTVAELLTELQRLYREAEKATEAYNATEEVLKQRQSETDRLDADLAAARLTLHESRGAAGRLARQQYQNSVDISPYVRLLLARDPQQALDQGHVIGRLARERAETVGRLEGSERRADGLAREARTALDRQLTLTERSRKERDDVRRRLGDVERLLASLTAAQLAAIAELENDGVAQAQHKLIASGALKDDHKASPEGEEALRYAVRQIGKPYEWGAEGPKSYDCSGLTSQAWNQAGTPIPRTSEEQWARLPRIPLKELRPGDLVLYFPEATHVAMYMGEGMVVQAPRTGEKIKISPIASNPILGAVRPDPGPPDRHRVLR</sequence>
<comment type="caution">
    <text evidence="9">The sequence shown here is derived from an EMBL/GenBank/DDBJ whole genome shotgun (WGS) entry which is preliminary data.</text>
</comment>
<keyword evidence="7" id="KW-0732">Signal</keyword>
<protein>
    <recommendedName>
        <fullName evidence="8">NlpC/P60 domain-containing protein</fullName>
    </recommendedName>
</protein>
<dbReference type="InterPro" id="IPR000064">
    <property type="entry name" value="NLP_P60_dom"/>
</dbReference>
<dbReference type="PANTHER" id="PTHR47359:SF3">
    <property type="entry name" value="NLP_P60 DOMAIN-CONTAINING PROTEIN-RELATED"/>
    <property type="match status" value="1"/>
</dbReference>
<dbReference type="SUPFAM" id="SSF54001">
    <property type="entry name" value="Cysteine proteinases"/>
    <property type="match status" value="1"/>
</dbReference>
<evidence type="ECO:0000256" key="4">
    <source>
        <dbReference type="ARBA" id="ARBA00022807"/>
    </source>
</evidence>
<feature type="compositionally biased region" description="Pro residues" evidence="6">
    <location>
        <begin position="19"/>
        <end position="35"/>
    </location>
</feature>
<dbReference type="GO" id="GO:0006508">
    <property type="term" value="P:proteolysis"/>
    <property type="evidence" value="ECO:0007669"/>
    <property type="project" value="UniProtKB-KW"/>
</dbReference>
<feature type="signal peptide" evidence="7">
    <location>
        <begin position="1"/>
        <end position="17"/>
    </location>
</feature>
<dbReference type="InterPro" id="IPR038765">
    <property type="entry name" value="Papain-like_cys_pep_sf"/>
</dbReference>
<keyword evidence="4" id="KW-0788">Thiol protease</keyword>
<evidence type="ECO:0000256" key="7">
    <source>
        <dbReference type="SAM" id="SignalP"/>
    </source>
</evidence>
<dbReference type="Pfam" id="PF00877">
    <property type="entry name" value="NLPC_P60"/>
    <property type="match status" value="1"/>
</dbReference>
<reference evidence="9 10" key="1">
    <citation type="submission" date="2015-10" db="EMBL/GenBank/DDBJ databases">
        <title>Draft genome sequence of Streptomyces griseoruber DSM 40281, type strain for the species Streptomyces griseoruber.</title>
        <authorList>
            <person name="Ruckert C."/>
            <person name="Winkler A."/>
            <person name="Kalinowski J."/>
            <person name="Kampfer P."/>
            <person name="Glaeser S."/>
        </authorList>
    </citation>
    <scope>NUCLEOTIDE SEQUENCE [LARGE SCALE GENOMIC DNA]</scope>
    <source>
        <strain evidence="9 10">DSM 40281</strain>
    </source>
</reference>
<evidence type="ECO:0000313" key="9">
    <source>
        <dbReference type="EMBL" id="KUN85052.1"/>
    </source>
</evidence>
<evidence type="ECO:0000313" key="10">
    <source>
        <dbReference type="Proteomes" id="UP000052982"/>
    </source>
</evidence>
<feature type="domain" description="NlpC/P60" evidence="8">
    <location>
        <begin position="231"/>
        <end position="357"/>
    </location>
</feature>